<protein>
    <submittedName>
        <fullName evidence="9">Undecaprenyl-phosphate glucose phosphotransferase</fullName>
        <ecNumber evidence="9">2.7.8.31</ecNumber>
    </submittedName>
</protein>
<dbReference type="EMBL" id="JAJEQN010000014">
    <property type="protein sequence ID" value="MCC2221429.1"/>
    <property type="molecule type" value="Genomic_DNA"/>
</dbReference>
<feature type="transmembrane region" description="Helical" evidence="7">
    <location>
        <begin position="47"/>
        <end position="68"/>
    </location>
</feature>
<dbReference type="InterPro" id="IPR003362">
    <property type="entry name" value="Bact_transf"/>
</dbReference>
<name>A0AAE3E3P6_9FIRM</name>
<dbReference type="RefSeq" id="WP_118612075.1">
    <property type="nucleotide sequence ID" value="NZ_JAJEQN010000014.1"/>
</dbReference>
<evidence type="ECO:0000256" key="3">
    <source>
        <dbReference type="ARBA" id="ARBA00022679"/>
    </source>
</evidence>
<evidence type="ECO:0000256" key="5">
    <source>
        <dbReference type="ARBA" id="ARBA00022989"/>
    </source>
</evidence>
<feature type="transmembrane region" description="Helical" evidence="7">
    <location>
        <begin position="289"/>
        <end position="310"/>
    </location>
</feature>
<evidence type="ECO:0000256" key="7">
    <source>
        <dbReference type="SAM" id="Phobius"/>
    </source>
</evidence>
<proteinExistence type="inferred from homology"/>
<organism evidence="9 10">
    <name type="scientific">Anthropogastromicrobium aceti</name>
    <dbReference type="NCBI Taxonomy" id="2981768"/>
    <lineage>
        <taxon>Bacteria</taxon>
        <taxon>Bacillati</taxon>
        <taxon>Bacillota</taxon>
        <taxon>Clostridia</taxon>
        <taxon>Lachnospirales</taxon>
        <taxon>Lachnospiraceae</taxon>
        <taxon>Anthropogastromicrobium</taxon>
    </lineage>
</organism>
<dbReference type="PANTHER" id="PTHR30576:SF0">
    <property type="entry name" value="UNDECAPRENYL-PHOSPHATE N-ACETYLGALACTOSAMINYL 1-PHOSPHATE TRANSFERASE-RELATED"/>
    <property type="match status" value="1"/>
</dbReference>
<feature type="transmembrane region" description="Helical" evidence="7">
    <location>
        <begin position="12"/>
        <end position="35"/>
    </location>
</feature>
<evidence type="ECO:0000256" key="4">
    <source>
        <dbReference type="ARBA" id="ARBA00022692"/>
    </source>
</evidence>
<dbReference type="NCBIfam" id="TIGR03025">
    <property type="entry name" value="EPS_sugtrans"/>
    <property type="match status" value="1"/>
</dbReference>
<evidence type="ECO:0000256" key="1">
    <source>
        <dbReference type="ARBA" id="ARBA00004141"/>
    </source>
</evidence>
<dbReference type="NCBIfam" id="TIGR03023">
    <property type="entry name" value="WcaJ_sugtrans"/>
    <property type="match status" value="1"/>
</dbReference>
<keyword evidence="3 9" id="KW-0808">Transferase</keyword>
<dbReference type="Pfam" id="PF13727">
    <property type="entry name" value="CoA_binding_3"/>
    <property type="match status" value="1"/>
</dbReference>
<keyword evidence="4 7" id="KW-0812">Transmembrane</keyword>
<comment type="similarity">
    <text evidence="2">Belongs to the bacterial sugar transferase family.</text>
</comment>
<evidence type="ECO:0000256" key="6">
    <source>
        <dbReference type="ARBA" id="ARBA00023136"/>
    </source>
</evidence>
<sequence>MNTGKQQTYTAVSVVIDAIVLTVSYVISYLIQFALQNNLAPFDSRNYWPPLMIIVISYLMLYAFFHIYGSFRMTGRRKEAVLIGKVNIIGALILFAVFFVISNTEGYNWIVGFSRMMILWMTILNTIFMVVWRNIFRFILMKLGNSRFNRKPVLIVGYSQAAEAYIERVMTHKQWGYDILGILDDHLHTNESVRGISVLGPIESLEEYLSKNIAESIIITLKLKEYDRLEEIVHVCEKSGVHTEFVPDYNDIISTKPYTVDFLGLPLIHIRHVPLMEAGNAFIKRAMDIVGSLLCIVLFSPIMLAAAIAVKLSSPGPLIFKQERVGLHNRTFKMYKFRSMTVQKASEEVSKWTTKNDVRVTPVGRFIRKTSIDELPQLFNVLKGDMSLIGPRPERPFFVDKFKEEIPRYMIKHQVRPGMTGWAQVNGLRGDTSIRKRIELDLFYIENWSVSFDIRILFLTVFKGFVNKNAY</sequence>
<evidence type="ECO:0000259" key="8">
    <source>
        <dbReference type="Pfam" id="PF02397"/>
    </source>
</evidence>
<dbReference type="GO" id="GO:0016020">
    <property type="term" value="C:membrane"/>
    <property type="evidence" value="ECO:0007669"/>
    <property type="project" value="UniProtKB-SubCell"/>
</dbReference>
<feature type="transmembrane region" description="Helical" evidence="7">
    <location>
        <begin position="107"/>
        <end position="132"/>
    </location>
</feature>
<dbReference type="InterPro" id="IPR017473">
    <property type="entry name" value="Undecaprenyl-P_gluc_Ptfrase"/>
</dbReference>
<keyword evidence="5 7" id="KW-1133">Transmembrane helix</keyword>
<dbReference type="Proteomes" id="UP001198200">
    <property type="component" value="Unassembled WGS sequence"/>
</dbReference>
<keyword evidence="6 7" id="KW-0472">Membrane</keyword>
<evidence type="ECO:0000313" key="10">
    <source>
        <dbReference type="Proteomes" id="UP001198200"/>
    </source>
</evidence>
<comment type="caution">
    <text evidence="9">The sequence shown here is derived from an EMBL/GenBank/DDBJ whole genome shotgun (WGS) entry which is preliminary data.</text>
</comment>
<dbReference type="SUPFAM" id="SSF53335">
    <property type="entry name" value="S-adenosyl-L-methionine-dependent methyltransferases"/>
    <property type="match status" value="1"/>
</dbReference>
<dbReference type="EC" id="2.7.8.31" evidence="9"/>
<accession>A0AAE3E3P6</accession>
<gene>
    <name evidence="9" type="ORF">LKD48_07225</name>
</gene>
<dbReference type="GO" id="GO:0089702">
    <property type="term" value="F:undecaprenyl-phosphate glucose phosphotransferase activity"/>
    <property type="evidence" value="ECO:0007669"/>
    <property type="project" value="UniProtKB-EC"/>
</dbReference>
<feature type="transmembrane region" description="Helical" evidence="7">
    <location>
        <begin position="80"/>
        <end position="101"/>
    </location>
</feature>
<dbReference type="Pfam" id="PF02397">
    <property type="entry name" value="Bac_transf"/>
    <property type="match status" value="1"/>
</dbReference>
<reference evidence="9 10" key="1">
    <citation type="submission" date="2021-10" db="EMBL/GenBank/DDBJ databases">
        <title>Anaerobic single-cell dispensing facilitates the cultivation of human gut bacteria.</title>
        <authorList>
            <person name="Afrizal A."/>
        </authorList>
    </citation>
    <scope>NUCLEOTIDE SEQUENCE [LARGE SCALE GENOMIC DNA]</scope>
    <source>
        <strain evidence="9 10">CLA-AA-H224</strain>
    </source>
</reference>
<evidence type="ECO:0000256" key="2">
    <source>
        <dbReference type="ARBA" id="ARBA00006464"/>
    </source>
</evidence>
<dbReference type="InterPro" id="IPR029063">
    <property type="entry name" value="SAM-dependent_MTases_sf"/>
</dbReference>
<dbReference type="Gene3D" id="3.40.50.720">
    <property type="entry name" value="NAD(P)-binding Rossmann-like Domain"/>
    <property type="match status" value="1"/>
</dbReference>
<dbReference type="AlphaFoldDB" id="A0AAE3E3P6"/>
<comment type="subcellular location">
    <subcellularLocation>
        <location evidence="1">Membrane</location>
        <topology evidence="1">Multi-pass membrane protein</topology>
    </subcellularLocation>
</comment>
<dbReference type="InterPro" id="IPR017475">
    <property type="entry name" value="EPS_sugar_tfrase"/>
</dbReference>
<keyword evidence="10" id="KW-1185">Reference proteome</keyword>
<evidence type="ECO:0000313" key="9">
    <source>
        <dbReference type="EMBL" id="MCC2221429.1"/>
    </source>
</evidence>
<feature type="domain" description="Bacterial sugar transferase" evidence="8">
    <location>
        <begin position="284"/>
        <end position="464"/>
    </location>
</feature>
<dbReference type="PANTHER" id="PTHR30576">
    <property type="entry name" value="COLANIC BIOSYNTHESIS UDP-GLUCOSE LIPID CARRIER TRANSFERASE"/>
    <property type="match status" value="1"/>
</dbReference>